<proteinExistence type="predicted"/>
<dbReference type="InterPro" id="IPR010385">
    <property type="entry name" value="DUF982"/>
</dbReference>
<dbReference type="Gene3D" id="6.10.250.730">
    <property type="match status" value="1"/>
</dbReference>
<evidence type="ECO:0000313" key="1">
    <source>
        <dbReference type="EMBL" id="MEQ1403609.1"/>
    </source>
</evidence>
<dbReference type="EMBL" id="JBEAAL010000001">
    <property type="protein sequence ID" value="MEQ1403609.1"/>
    <property type="molecule type" value="Genomic_DNA"/>
</dbReference>
<name>A0ABV0LXY6_9HYPH</name>
<comment type="caution">
    <text evidence="1">The sequence shown here is derived from an EMBL/GenBank/DDBJ whole genome shotgun (WGS) entry which is preliminary data.</text>
</comment>
<accession>A0ABV0LXY6</accession>
<evidence type="ECO:0000313" key="2">
    <source>
        <dbReference type="Proteomes" id="UP001496627"/>
    </source>
</evidence>
<sequence>MLLTARWMPPVKIGNASIVGPLEAHHFMMKSWPHVKGAQFALAHMAILAALDGRQTPQEARVSFDGAVREACLNKKHSI</sequence>
<dbReference type="Proteomes" id="UP001496627">
    <property type="component" value="Unassembled WGS sequence"/>
</dbReference>
<keyword evidence="2" id="KW-1185">Reference proteome</keyword>
<organism evidence="1 2">
    <name type="scientific">Neorhizobium phenanthreniclasticum</name>
    <dbReference type="NCBI Taxonomy" id="3157917"/>
    <lineage>
        <taxon>Bacteria</taxon>
        <taxon>Pseudomonadati</taxon>
        <taxon>Pseudomonadota</taxon>
        <taxon>Alphaproteobacteria</taxon>
        <taxon>Hyphomicrobiales</taxon>
        <taxon>Rhizobiaceae</taxon>
        <taxon>Rhizobium/Agrobacterium group</taxon>
        <taxon>Neorhizobium</taxon>
    </lineage>
</organism>
<reference evidence="1 2" key="1">
    <citation type="submission" date="2024-05" db="EMBL/GenBank/DDBJ databases">
        <title>Neorhizobium sp. Rsf11, a plant growth promoting and heavy metal resistant PAH-degrader.</title>
        <authorList>
            <person name="Golubev S.N."/>
            <person name="Muratova A.Y."/>
            <person name="Markelova M.I."/>
        </authorList>
    </citation>
    <scope>NUCLEOTIDE SEQUENCE [LARGE SCALE GENOMIC DNA]</scope>
    <source>
        <strain evidence="1 2">Rsf11</strain>
    </source>
</reference>
<protein>
    <submittedName>
        <fullName evidence="1">DUF982 domain-containing protein</fullName>
    </submittedName>
</protein>
<gene>
    <name evidence="1" type="ORF">ABK249_01570</name>
</gene>
<dbReference type="Pfam" id="PF06169">
    <property type="entry name" value="DUF982"/>
    <property type="match status" value="1"/>
</dbReference>
<dbReference type="RefSeq" id="WP_037158510.1">
    <property type="nucleotide sequence ID" value="NZ_JBEAAL010000001.1"/>
</dbReference>